<dbReference type="InterPro" id="IPR035680">
    <property type="entry name" value="Clx_II_MBL"/>
</dbReference>
<comment type="similarity">
    <text evidence="4">Belongs to the metallo-beta-lactamase superfamily. Glyoxalase II family.</text>
</comment>
<dbReference type="Pfam" id="PF00753">
    <property type="entry name" value="Lactamase_B"/>
    <property type="match status" value="1"/>
</dbReference>
<dbReference type="SUPFAM" id="SSF56281">
    <property type="entry name" value="Metallo-hydrolase/oxidoreductase"/>
    <property type="match status" value="1"/>
</dbReference>
<comment type="pathway">
    <text evidence="3">Secondary metabolite metabolism; methylglyoxal degradation; (R)-lactate from methylglyoxal: step 2/2.</text>
</comment>
<dbReference type="GO" id="GO:0004416">
    <property type="term" value="F:hydroxyacylglutathione hydrolase activity"/>
    <property type="evidence" value="ECO:0007669"/>
    <property type="project" value="UniProtKB-EC"/>
</dbReference>
<protein>
    <recommendedName>
        <fullName evidence="5">hydroxyacylglutathione hydrolase</fullName>
        <ecNumber evidence="5">3.1.2.6</ecNumber>
    </recommendedName>
    <alternativeName>
        <fullName evidence="9">Glyoxalase II</fullName>
    </alternativeName>
</protein>
<dbReference type="GO" id="GO:0046872">
    <property type="term" value="F:metal ion binding"/>
    <property type="evidence" value="ECO:0007669"/>
    <property type="project" value="UniProtKB-KW"/>
</dbReference>
<dbReference type="HAMAP" id="MF_01374">
    <property type="entry name" value="Glyoxalase_2"/>
    <property type="match status" value="1"/>
</dbReference>
<reference evidence="11 12" key="1">
    <citation type="journal article" date="2013" name="BMC Genomics">
        <title>Reconstruction of the lipid metabolism for the microalga Monoraphidium neglectum from its genome sequence reveals characteristics suitable for biofuel production.</title>
        <authorList>
            <person name="Bogen C."/>
            <person name="Al-Dilaimi A."/>
            <person name="Albersmeier A."/>
            <person name="Wichmann J."/>
            <person name="Grundmann M."/>
            <person name="Rupp O."/>
            <person name="Lauersen K.J."/>
            <person name="Blifernez-Klassen O."/>
            <person name="Kalinowski J."/>
            <person name="Goesmann A."/>
            <person name="Mussgnug J.H."/>
            <person name="Kruse O."/>
        </authorList>
    </citation>
    <scope>NUCLEOTIDE SEQUENCE [LARGE SCALE GENOMIC DNA]</scope>
    <source>
        <strain evidence="11 12">SAG 48.87</strain>
    </source>
</reference>
<proteinExistence type="inferred from homology"/>
<keyword evidence="7" id="KW-0378">Hydrolase</keyword>
<dbReference type="Gene3D" id="3.60.15.10">
    <property type="entry name" value="Ribonuclease Z/Hydroxyacylglutathione hydrolase-like"/>
    <property type="match status" value="1"/>
</dbReference>
<gene>
    <name evidence="11" type="ORF">MNEG_0099</name>
</gene>
<evidence type="ECO:0000259" key="10">
    <source>
        <dbReference type="SMART" id="SM00849"/>
    </source>
</evidence>
<sequence length="293" mass="31818">MAAAPPPLGTLDVAIIPVLSDNYIWLLREPASGRTAAVDPALAPPVIAELEKRGWGELHYILNTHHHLDHTSGNLDLKKAFPGLKVVGPRADHRRIPGIDVQLGDGDAWQFGGLEMRVFDTPGHTRGHIALWFPRAEALFPGDTLFSIGCGMLFEGDPKTMWGSLSKLASLPKETRVYCAHEYTASNANFAAGINPANTALLERKARVEEARARGEPTLPSLLGDELAVNPFLRPHDPEIRAAVGLPPGAADWEVFGAVRRAKDGPRGRFMLAFYAVWDRLPAPLGRAIAALF</sequence>
<dbReference type="PIRSF" id="PIRSF005457">
    <property type="entry name" value="Glx"/>
    <property type="match status" value="1"/>
</dbReference>
<dbReference type="PANTHER" id="PTHR43705:SF1">
    <property type="entry name" value="HYDROXYACYLGLUTATHIONE HYDROLASE GLOB"/>
    <property type="match status" value="1"/>
</dbReference>
<dbReference type="Pfam" id="PF16123">
    <property type="entry name" value="HAGH_C"/>
    <property type="match status" value="1"/>
</dbReference>
<keyword evidence="8" id="KW-0862">Zinc</keyword>
<dbReference type="GeneID" id="25726217"/>
<evidence type="ECO:0000256" key="7">
    <source>
        <dbReference type="ARBA" id="ARBA00022801"/>
    </source>
</evidence>
<dbReference type="NCBIfam" id="TIGR03413">
    <property type="entry name" value="GSH_gloB"/>
    <property type="match status" value="1"/>
</dbReference>
<evidence type="ECO:0000256" key="6">
    <source>
        <dbReference type="ARBA" id="ARBA00022723"/>
    </source>
</evidence>
<evidence type="ECO:0000256" key="8">
    <source>
        <dbReference type="ARBA" id="ARBA00022833"/>
    </source>
</evidence>
<feature type="domain" description="Metallo-beta-lactamase" evidence="10">
    <location>
        <begin position="21"/>
        <end position="181"/>
    </location>
</feature>
<evidence type="ECO:0000256" key="2">
    <source>
        <dbReference type="ARBA" id="ARBA00001947"/>
    </source>
</evidence>
<dbReference type="Proteomes" id="UP000054498">
    <property type="component" value="Unassembled WGS sequence"/>
</dbReference>
<dbReference type="InterPro" id="IPR017782">
    <property type="entry name" value="Hydroxyacylglutathione_Hdrlase"/>
</dbReference>
<evidence type="ECO:0000256" key="9">
    <source>
        <dbReference type="ARBA" id="ARBA00031044"/>
    </source>
</evidence>
<dbReference type="RefSeq" id="XP_013906865.1">
    <property type="nucleotide sequence ID" value="XM_014051411.1"/>
</dbReference>
<evidence type="ECO:0000256" key="4">
    <source>
        <dbReference type="ARBA" id="ARBA00006759"/>
    </source>
</evidence>
<dbReference type="PANTHER" id="PTHR43705">
    <property type="entry name" value="HYDROXYACYLGLUTATHIONE HYDROLASE"/>
    <property type="match status" value="1"/>
</dbReference>
<comment type="cofactor">
    <cofactor evidence="2">
        <name>Zn(2+)</name>
        <dbReference type="ChEBI" id="CHEBI:29105"/>
    </cofactor>
</comment>
<dbReference type="STRING" id="145388.A0A0D2NUS9"/>
<dbReference type="CDD" id="cd07723">
    <property type="entry name" value="hydroxyacylglutathione_hydrolase_MBL-fold"/>
    <property type="match status" value="1"/>
</dbReference>
<dbReference type="InterPro" id="IPR050110">
    <property type="entry name" value="Glyoxalase_II_hydrolase"/>
</dbReference>
<dbReference type="AlphaFoldDB" id="A0A0D2NUS9"/>
<dbReference type="SMART" id="SM00849">
    <property type="entry name" value="Lactamase_B"/>
    <property type="match status" value="1"/>
</dbReference>
<evidence type="ECO:0000313" key="12">
    <source>
        <dbReference type="Proteomes" id="UP000054498"/>
    </source>
</evidence>
<dbReference type="OrthoDB" id="515692at2759"/>
<comment type="catalytic activity">
    <reaction evidence="1">
        <text>an S-(2-hydroxyacyl)glutathione + H2O = a 2-hydroxy carboxylate + glutathione + H(+)</text>
        <dbReference type="Rhea" id="RHEA:21864"/>
        <dbReference type="ChEBI" id="CHEBI:15377"/>
        <dbReference type="ChEBI" id="CHEBI:15378"/>
        <dbReference type="ChEBI" id="CHEBI:57925"/>
        <dbReference type="ChEBI" id="CHEBI:58896"/>
        <dbReference type="ChEBI" id="CHEBI:71261"/>
        <dbReference type="EC" id="3.1.2.6"/>
    </reaction>
</comment>
<evidence type="ECO:0000256" key="3">
    <source>
        <dbReference type="ARBA" id="ARBA00004963"/>
    </source>
</evidence>
<dbReference type="KEGG" id="mng:MNEG_0099"/>
<dbReference type="InterPro" id="IPR036866">
    <property type="entry name" value="RibonucZ/Hydroxyglut_hydro"/>
</dbReference>
<name>A0A0D2NUS9_9CHLO</name>
<evidence type="ECO:0000256" key="1">
    <source>
        <dbReference type="ARBA" id="ARBA00001623"/>
    </source>
</evidence>
<evidence type="ECO:0000256" key="5">
    <source>
        <dbReference type="ARBA" id="ARBA00011917"/>
    </source>
</evidence>
<accession>A0A0D2NUS9</accession>
<dbReference type="GO" id="GO:0019243">
    <property type="term" value="P:methylglyoxal catabolic process to D-lactate via S-lactoyl-glutathione"/>
    <property type="evidence" value="ECO:0007669"/>
    <property type="project" value="InterPro"/>
</dbReference>
<evidence type="ECO:0000313" key="11">
    <source>
        <dbReference type="EMBL" id="KIZ07846.1"/>
    </source>
</evidence>
<keyword evidence="6" id="KW-0479">Metal-binding</keyword>
<dbReference type="EMBL" id="KK100228">
    <property type="protein sequence ID" value="KIZ07846.1"/>
    <property type="molecule type" value="Genomic_DNA"/>
</dbReference>
<organism evidence="11 12">
    <name type="scientific">Monoraphidium neglectum</name>
    <dbReference type="NCBI Taxonomy" id="145388"/>
    <lineage>
        <taxon>Eukaryota</taxon>
        <taxon>Viridiplantae</taxon>
        <taxon>Chlorophyta</taxon>
        <taxon>core chlorophytes</taxon>
        <taxon>Chlorophyceae</taxon>
        <taxon>CS clade</taxon>
        <taxon>Sphaeropleales</taxon>
        <taxon>Selenastraceae</taxon>
        <taxon>Monoraphidium</taxon>
    </lineage>
</organism>
<keyword evidence="12" id="KW-1185">Reference proteome</keyword>
<dbReference type="EC" id="3.1.2.6" evidence="5"/>
<dbReference type="InterPro" id="IPR032282">
    <property type="entry name" value="HAGH_C"/>
</dbReference>
<dbReference type="InterPro" id="IPR001279">
    <property type="entry name" value="Metallo-B-lactamas"/>
</dbReference>